<sequence>MTSKNSFGRTLPGCNLIFPFVRRKTSQSAKSLISCKISCFSAPCSKLYEKKEIRNRGDGRHRFPHFESFHRTHPAPTPLLTIPLSTSTVLWHFTSTHRYSILRPDKKLQSTNSGPQYGLQES</sequence>
<gene>
    <name evidence="1" type="ORF">TNIN_352271</name>
</gene>
<dbReference type="EMBL" id="BMAV01009929">
    <property type="protein sequence ID" value="GFY54567.1"/>
    <property type="molecule type" value="Genomic_DNA"/>
</dbReference>
<reference evidence="1" key="1">
    <citation type="submission" date="2020-08" db="EMBL/GenBank/DDBJ databases">
        <title>Multicomponent nature underlies the extraordinary mechanical properties of spider dragline silk.</title>
        <authorList>
            <person name="Kono N."/>
            <person name="Nakamura H."/>
            <person name="Mori M."/>
            <person name="Yoshida Y."/>
            <person name="Ohtoshi R."/>
            <person name="Malay A.D."/>
            <person name="Moran D.A.P."/>
            <person name="Tomita M."/>
            <person name="Numata K."/>
            <person name="Arakawa K."/>
        </authorList>
    </citation>
    <scope>NUCLEOTIDE SEQUENCE</scope>
</reference>
<proteinExistence type="predicted"/>
<evidence type="ECO:0000313" key="1">
    <source>
        <dbReference type="EMBL" id="GFY54567.1"/>
    </source>
</evidence>
<name>A0A8X6XKZ6_9ARAC</name>
<accession>A0A8X6XKZ6</accession>
<organism evidence="1 2">
    <name type="scientific">Trichonephila inaurata madagascariensis</name>
    <dbReference type="NCBI Taxonomy" id="2747483"/>
    <lineage>
        <taxon>Eukaryota</taxon>
        <taxon>Metazoa</taxon>
        <taxon>Ecdysozoa</taxon>
        <taxon>Arthropoda</taxon>
        <taxon>Chelicerata</taxon>
        <taxon>Arachnida</taxon>
        <taxon>Araneae</taxon>
        <taxon>Araneomorphae</taxon>
        <taxon>Entelegynae</taxon>
        <taxon>Araneoidea</taxon>
        <taxon>Nephilidae</taxon>
        <taxon>Trichonephila</taxon>
        <taxon>Trichonephila inaurata</taxon>
    </lineage>
</organism>
<dbReference type="Proteomes" id="UP000886998">
    <property type="component" value="Unassembled WGS sequence"/>
</dbReference>
<dbReference type="AlphaFoldDB" id="A0A8X6XKZ6"/>
<keyword evidence="2" id="KW-1185">Reference proteome</keyword>
<evidence type="ECO:0000313" key="2">
    <source>
        <dbReference type="Proteomes" id="UP000886998"/>
    </source>
</evidence>
<protein>
    <submittedName>
        <fullName evidence="1">Uncharacterized protein</fullName>
    </submittedName>
</protein>
<comment type="caution">
    <text evidence="1">The sequence shown here is derived from an EMBL/GenBank/DDBJ whole genome shotgun (WGS) entry which is preliminary data.</text>
</comment>